<dbReference type="PANTHER" id="PTHR43322">
    <property type="entry name" value="1-D-DEOXYXYLULOSE 5-PHOSPHATE SYNTHASE-RELATED"/>
    <property type="match status" value="1"/>
</dbReference>
<dbReference type="InterPro" id="IPR005475">
    <property type="entry name" value="Transketolase-like_Pyr-bd"/>
</dbReference>
<dbReference type="HOGENOM" id="CLU_009227_1_4_14"/>
<dbReference type="eggNOG" id="COG1154">
    <property type="taxonomic scope" value="Bacteria"/>
</dbReference>
<dbReference type="Proteomes" id="UP000019267">
    <property type="component" value="Chromosome"/>
</dbReference>
<keyword evidence="15" id="KW-1185">Reference proteome</keyword>
<sequence>MRLENIENFKDIYGKKNTKHLGELCESIRETLINHTNENGGHIGSSLGVIELTVALLAHYNLDDSIILFDTGHQSHVYKLLTNRKNTFKTLGQYCGISNFQEMKESEFDWISNGHSGTALAYAYAYSKAKTKKNIISVLGDASFYGSYSHAGLINLSNLDHKNIIILNDNDQAIGENAIRINDIEKYCQSLNIDYLVCEQGNDIKSLLKILHKADEIENHVLIHVKTVKANKYNGTKPLSFLHTTQDDLTDTYTQLVSEQIEKIFDENSYLISPAMLNTSSFSNLKEKYPDQVIDCGINEELCALIAAGLAKAGKKVYVSVYATFFQRMFDQLVHDIVRNKLPIVFLIDRAGINYKGGVSHHGIYDVSLALNFKDHLLFHPFTKNDVQNIGYLIKQNQGELMFIRYEKEKVYDFGEYISFDSGKWYELIYNSEYKKTIIAYGSVLGELYNHIKENNLEINLINARFLNPIDHDLLVKHINNQMYIYEQVIDRNNLFANIRSYLTNKTDIYPIAIKSRNVEQGQKSNLLSSLGLDVSKILQYIAKK</sequence>
<evidence type="ECO:0000256" key="6">
    <source>
        <dbReference type="ARBA" id="ARBA00013150"/>
    </source>
</evidence>
<dbReference type="GO" id="GO:0005829">
    <property type="term" value="C:cytosol"/>
    <property type="evidence" value="ECO:0007669"/>
    <property type="project" value="TreeGrafter"/>
</dbReference>
<gene>
    <name evidence="14" type="primary">dxs</name>
    <name evidence="14" type="ORF">SCULI_v1c05700</name>
</gene>
<dbReference type="GO" id="GO:0016114">
    <property type="term" value="P:terpenoid biosynthetic process"/>
    <property type="evidence" value="ECO:0007669"/>
    <property type="project" value="InterPro"/>
</dbReference>
<evidence type="ECO:0000256" key="1">
    <source>
        <dbReference type="ARBA" id="ARBA00001946"/>
    </source>
</evidence>
<evidence type="ECO:0000256" key="10">
    <source>
        <dbReference type="ARBA" id="ARBA00022977"/>
    </source>
</evidence>
<dbReference type="InterPro" id="IPR009014">
    <property type="entry name" value="Transketo_C/PFOR_II"/>
</dbReference>
<dbReference type="InterPro" id="IPR029061">
    <property type="entry name" value="THDP-binding"/>
</dbReference>
<dbReference type="EC" id="2.2.1.7" evidence="6"/>
<dbReference type="GO" id="GO:0008661">
    <property type="term" value="F:1-deoxy-D-xylulose-5-phosphate synthase activity"/>
    <property type="evidence" value="ECO:0007669"/>
    <property type="project" value="UniProtKB-EC"/>
</dbReference>
<dbReference type="Pfam" id="PF02779">
    <property type="entry name" value="Transket_pyr"/>
    <property type="match status" value="1"/>
</dbReference>
<dbReference type="RefSeq" id="WP_025363147.1">
    <property type="nucleotide sequence ID" value="NZ_CP006681.1"/>
</dbReference>
<keyword evidence="12" id="KW-0414">Isoprene biosynthesis</keyword>
<evidence type="ECO:0000256" key="4">
    <source>
        <dbReference type="ARBA" id="ARBA00011081"/>
    </source>
</evidence>
<dbReference type="Pfam" id="PF13292">
    <property type="entry name" value="DXP_synthase_N"/>
    <property type="match status" value="1"/>
</dbReference>
<dbReference type="STRING" id="1276246.SCULI_v1c05700"/>
<comment type="similarity">
    <text evidence="4">Belongs to the transketolase family. DXPS subfamily.</text>
</comment>
<dbReference type="GO" id="GO:0019288">
    <property type="term" value="P:isopentenyl diphosphate biosynthetic process, methylerythritol 4-phosphate pathway"/>
    <property type="evidence" value="ECO:0007669"/>
    <property type="project" value="TreeGrafter"/>
</dbReference>
<evidence type="ECO:0000256" key="2">
    <source>
        <dbReference type="ARBA" id="ARBA00001964"/>
    </source>
</evidence>
<name>W6A7F0_9MOLU</name>
<keyword evidence="7" id="KW-0808">Transferase</keyword>
<keyword evidence="11" id="KW-0786">Thiamine pyrophosphate</keyword>
<dbReference type="GO" id="GO:0046872">
    <property type="term" value="F:metal ion binding"/>
    <property type="evidence" value="ECO:0007669"/>
    <property type="project" value="UniProtKB-KW"/>
</dbReference>
<feature type="domain" description="Transketolase-like pyrimidine-binding" evidence="13">
    <location>
        <begin position="251"/>
        <end position="414"/>
    </location>
</feature>
<dbReference type="Gene3D" id="3.40.50.970">
    <property type="match status" value="2"/>
</dbReference>
<dbReference type="SUPFAM" id="SSF52922">
    <property type="entry name" value="TK C-terminal domain-like"/>
    <property type="match status" value="1"/>
</dbReference>
<dbReference type="AlphaFoldDB" id="W6A7F0"/>
<dbReference type="InterPro" id="IPR049557">
    <property type="entry name" value="Transketolase_CS"/>
</dbReference>
<dbReference type="Gene3D" id="3.40.50.920">
    <property type="match status" value="1"/>
</dbReference>
<dbReference type="CDD" id="cd07033">
    <property type="entry name" value="TPP_PYR_DXS_TK_like"/>
    <property type="match status" value="1"/>
</dbReference>
<accession>W6A7F0</accession>
<keyword evidence="8" id="KW-0479">Metal-binding</keyword>
<comment type="cofactor">
    <cofactor evidence="1">
        <name>Mg(2+)</name>
        <dbReference type="ChEBI" id="CHEBI:18420"/>
    </cofactor>
</comment>
<evidence type="ECO:0000256" key="12">
    <source>
        <dbReference type="ARBA" id="ARBA00023229"/>
    </source>
</evidence>
<comment type="cofactor">
    <cofactor evidence="2">
        <name>thiamine diphosphate</name>
        <dbReference type="ChEBI" id="CHEBI:58937"/>
    </cofactor>
</comment>
<dbReference type="PANTHER" id="PTHR43322:SF5">
    <property type="entry name" value="1-DEOXY-D-XYLULOSE-5-PHOSPHATE SYNTHASE, CHLOROPLASTIC"/>
    <property type="match status" value="1"/>
</dbReference>
<dbReference type="SUPFAM" id="SSF52518">
    <property type="entry name" value="Thiamin diphosphate-binding fold (THDP-binding)"/>
    <property type="match status" value="2"/>
</dbReference>
<evidence type="ECO:0000256" key="5">
    <source>
        <dbReference type="ARBA" id="ARBA00011738"/>
    </source>
</evidence>
<dbReference type="EMBL" id="CP006681">
    <property type="protein sequence ID" value="AHI52911.1"/>
    <property type="molecule type" value="Genomic_DNA"/>
</dbReference>
<dbReference type="InterPro" id="IPR005477">
    <property type="entry name" value="Dxylulose-5-P_synthase"/>
</dbReference>
<comment type="pathway">
    <text evidence="3">Metabolic intermediate biosynthesis; 1-deoxy-D-xylulose 5-phosphate biosynthesis; 1-deoxy-D-xylulose 5-phosphate from D-glyceraldehyde 3-phosphate and pyruvate: step 1/1.</text>
</comment>
<comment type="subunit">
    <text evidence="5">Homodimer.</text>
</comment>
<dbReference type="GO" id="GO:0009228">
    <property type="term" value="P:thiamine biosynthetic process"/>
    <property type="evidence" value="ECO:0007669"/>
    <property type="project" value="UniProtKB-KW"/>
</dbReference>
<reference evidence="14 15" key="1">
    <citation type="journal article" date="2014" name="Genome Biol. Evol.">
        <title>Molecular evolution of the substrate utilization strategies and putative virulence factors in mosquito-associated Spiroplasma species.</title>
        <authorList>
            <person name="Chang T.H."/>
            <person name="Lo W.S."/>
            <person name="Ku C."/>
            <person name="Chen L.L."/>
            <person name="Kuo C.H."/>
        </authorList>
    </citation>
    <scope>NUCLEOTIDE SEQUENCE [LARGE SCALE GENOMIC DNA]</scope>
    <source>
        <strain evidence="14">AES-1</strain>
    </source>
</reference>
<organism evidence="14 15">
    <name type="scientific">Spiroplasma culicicola AES-1</name>
    <dbReference type="NCBI Taxonomy" id="1276246"/>
    <lineage>
        <taxon>Bacteria</taxon>
        <taxon>Bacillati</taxon>
        <taxon>Mycoplasmatota</taxon>
        <taxon>Mollicutes</taxon>
        <taxon>Entomoplasmatales</taxon>
        <taxon>Spiroplasmataceae</taxon>
        <taxon>Spiroplasma</taxon>
    </lineage>
</organism>
<evidence type="ECO:0000256" key="8">
    <source>
        <dbReference type="ARBA" id="ARBA00022723"/>
    </source>
</evidence>
<dbReference type="KEGG" id="scq:SCULI_v1c05700"/>
<dbReference type="OrthoDB" id="9803371at2"/>
<dbReference type="PATRIC" id="fig|1276246.3.peg.568"/>
<evidence type="ECO:0000313" key="14">
    <source>
        <dbReference type="EMBL" id="AHI52911.1"/>
    </source>
</evidence>
<evidence type="ECO:0000313" key="15">
    <source>
        <dbReference type="Proteomes" id="UP000019267"/>
    </source>
</evidence>
<protein>
    <recommendedName>
        <fullName evidence="6">1-deoxy-D-xylulose-5-phosphate synthase</fullName>
        <ecNumber evidence="6">2.2.1.7</ecNumber>
    </recommendedName>
</protein>
<proteinExistence type="inferred from homology"/>
<dbReference type="PROSITE" id="PS00801">
    <property type="entry name" value="TRANSKETOLASE_1"/>
    <property type="match status" value="1"/>
</dbReference>
<keyword evidence="10" id="KW-0784">Thiamine biosynthesis</keyword>
<evidence type="ECO:0000256" key="9">
    <source>
        <dbReference type="ARBA" id="ARBA00022842"/>
    </source>
</evidence>
<evidence type="ECO:0000256" key="11">
    <source>
        <dbReference type="ARBA" id="ARBA00023052"/>
    </source>
</evidence>
<evidence type="ECO:0000256" key="3">
    <source>
        <dbReference type="ARBA" id="ARBA00004980"/>
    </source>
</evidence>
<keyword evidence="9" id="KW-0460">Magnesium</keyword>
<dbReference type="UniPathway" id="UPA00064">
    <property type="reaction ID" value="UER00091"/>
</dbReference>
<evidence type="ECO:0000256" key="7">
    <source>
        <dbReference type="ARBA" id="ARBA00022679"/>
    </source>
</evidence>
<dbReference type="SMART" id="SM00861">
    <property type="entry name" value="Transket_pyr"/>
    <property type="match status" value="1"/>
</dbReference>
<evidence type="ECO:0000259" key="13">
    <source>
        <dbReference type="SMART" id="SM00861"/>
    </source>
</evidence>